<dbReference type="SUPFAM" id="SSF56235">
    <property type="entry name" value="N-terminal nucleophile aminohydrolases (Ntn hydrolases)"/>
    <property type="match status" value="1"/>
</dbReference>
<gene>
    <name evidence="2" type="ORF">GCM10022287_06230</name>
</gene>
<dbReference type="Gene3D" id="3.60.20.40">
    <property type="match status" value="1"/>
</dbReference>
<dbReference type="PRINTS" id="PR01210">
    <property type="entry name" value="GGTRANSPTASE"/>
</dbReference>
<protein>
    <submittedName>
        <fullName evidence="2">Gamma-glutamyltransferase</fullName>
    </submittedName>
</protein>
<dbReference type="EMBL" id="BAABBW010000001">
    <property type="protein sequence ID" value="GAA4169569.1"/>
    <property type="molecule type" value="Genomic_DNA"/>
</dbReference>
<reference evidence="3" key="1">
    <citation type="journal article" date="2019" name="Int. J. Syst. Evol. Microbiol.">
        <title>The Global Catalogue of Microorganisms (GCM) 10K type strain sequencing project: providing services to taxonomists for standard genome sequencing and annotation.</title>
        <authorList>
            <consortium name="The Broad Institute Genomics Platform"/>
            <consortium name="The Broad Institute Genome Sequencing Center for Infectious Disease"/>
            <person name="Wu L."/>
            <person name="Ma J."/>
        </authorList>
    </citation>
    <scope>NUCLEOTIDE SEQUENCE [LARGE SCALE GENOMIC DNA]</scope>
    <source>
        <strain evidence="3">JCM 17591</strain>
    </source>
</reference>
<accession>A0ABP7ZSQ6</accession>
<dbReference type="InterPro" id="IPR029055">
    <property type="entry name" value="Ntn_hydrolases_N"/>
</dbReference>
<sequence>MTVALAAPHHDAVAAGRQAAEAGGNALDAALAAAVMLTVVYPHQCAIGGDLIAVVRAPGGATHAVLAAGTAPAAVLTAAGGWSRVPRQGAHAVTVPGIVAGWTAIAGLGASRPLSGPFRGAARMAREGAVVSEGLARAIASEGDAVVADPGLSSVFLDGDGRPLGAGEIFRQPALAGTLDRLAADPADIYTGETARRLVAALRAAGGTHTEDDFAGYAPEVVPALTVDAAGRRWSVAPPPSAGVLVPAVVRAATSEEGAPVAALVGASLRGVAARGARLGDPRVSPVDIDALLALDGTAISAAREARASGDTAAIVAIDDAGWAVTIVQSVYMTFGAGLLDPASGVLVHNRASAFVMDPASPARLAPGARPPHTLSPLIVEDGETVLVAGCQGGRAQPWILSQLLAAPGSLHAPLDELLARPRWVVGDVDLGFDQLTLVSEPGADPAAAIAAAAAGIRVAAFDGPADEAGHVQFVRIDASGGVAAASDPRADGAGIIVPTPKQEEQS</sequence>
<proteinExistence type="predicted"/>
<organism evidence="2 3">
    <name type="scientific">Gryllotalpicola koreensis</name>
    <dbReference type="NCBI Taxonomy" id="993086"/>
    <lineage>
        <taxon>Bacteria</taxon>
        <taxon>Bacillati</taxon>
        <taxon>Actinomycetota</taxon>
        <taxon>Actinomycetes</taxon>
        <taxon>Micrococcales</taxon>
        <taxon>Microbacteriaceae</taxon>
        <taxon>Gryllotalpicola</taxon>
    </lineage>
</organism>
<feature type="region of interest" description="Disordered" evidence="1">
    <location>
        <begin position="486"/>
        <end position="507"/>
    </location>
</feature>
<dbReference type="InterPro" id="IPR043137">
    <property type="entry name" value="GGT_ssub_C"/>
</dbReference>
<evidence type="ECO:0000313" key="2">
    <source>
        <dbReference type="EMBL" id="GAA4169569.1"/>
    </source>
</evidence>
<comment type="caution">
    <text evidence="2">The sequence shown here is derived from an EMBL/GenBank/DDBJ whole genome shotgun (WGS) entry which is preliminary data.</text>
</comment>
<dbReference type="Pfam" id="PF01019">
    <property type="entry name" value="G_glu_transpept"/>
    <property type="match status" value="1"/>
</dbReference>
<evidence type="ECO:0000256" key="1">
    <source>
        <dbReference type="SAM" id="MobiDB-lite"/>
    </source>
</evidence>
<dbReference type="PANTHER" id="PTHR43881">
    <property type="entry name" value="GAMMA-GLUTAMYLTRANSPEPTIDASE (AFU_ORTHOLOGUE AFUA_4G13580)"/>
    <property type="match status" value="1"/>
</dbReference>
<keyword evidence="3" id="KW-1185">Reference proteome</keyword>
<evidence type="ECO:0000313" key="3">
    <source>
        <dbReference type="Proteomes" id="UP001501079"/>
    </source>
</evidence>
<dbReference type="RefSeq" id="WP_344751810.1">
    <property type="nucleotide sequence ID" value="NZ_BAABBW010000001.1"/>
</dbReference>
<name>A0ABP7ZSQ6_9MICO</name>
<dbReference type="InterPro" id="IPR052896">
    <property type="entry name" value="GGT-like_enzyme"/>
</dbReference>
<dbReference type="Proteomes" id="UP001501079">
    <property type="component" value="Unassembled WGS sequence"/>
</dbReference>
<dbReference type="PANTHER" id="PTHR43881:SF5">
    <property type="entry name" value="GAMMA-GLUTAMYLTRANSPEPTIDASE"/>
    <property type="match status" value="1"/>
</dbReference>